<dbReference type="PROSITE" id="PS51761">
    <property type="entry name" value="GH11_3"/>
    <property type="match status" value="1"/>
</dbReference>
<organism evidence="14 15">
    <name type="scientific">Lentinula edodes</name>
    <name type="common">Shiitake mushroom</name>
    <name type="synonym">Lentinus edodes</name>
    <dbReference type="NCBI Taxonomy" id="5353"/>
    <lineage>
        <taxon>Eukaryota</taxon>
        <taxon>Fungi</taxon>
        <taxon>Dikarya</taxon>
        <taxon>Basidiomycota</taxon>
        <taxon>Agaricomycotina</taxon>
        <taxon>Agaricomycetes</taxon>
        <taxon>Agaricomycetidae</taxon>
        <taxon>Agaricales</taxon>
        <taxon>Marasmiineae</taxon>
        <taxon>Omphalotaceae</taxon>
        <taxon>Lentinula</taxon>
    </lineage>
</organism>
<dbReference type="InterPro" id="IPR013319">
    <property type="entry name" value="GH11/12"/>
</dbReference>
<evidence type="ECO:0000256" key="9">
    <source>
        <dbReference type="ARBA" id="ARBA00023295"/>
    </source>
</evidence>
<evidence type="ECO:0000256" key="11">
    <source>
        <dbReference type="PROSITE-ProRule" id="PRU01097"/>
    </source>
</evidence>
<keyword evidence="7 11" id="KW-0378">Hydrolase</keyword>
<dbReference type="InterPro" id="IPR033123">
    <property type="entry name" value="GH11_dom"/>
</dbReference>
<name>A0A1Q3ENG9_LENED</name>
<evidence type="ECO:0000256" key="7">
    <source>
        <dbReference type="ARBA" id="ARBA00022801"/>
    </source>
</evidence>
<keyword evidence="9 11" id="KW-0326">Glycosidase</keyword>
<dbReference type="GO" id="GO:0045493">
    <property type="term" value="P:xylan catabolic process"/>
    <property type="evidence" value="ECO:0007669"/>
    <property type="project" value="UniProtKB-UniRule"/>
</dbReference>
<dbReference type="PANTHER" id="PTHR46118:SF4">
    <property type="entry name" value="PROTEIN ABHD11"/>
    <property type="match status" value="1"/>
</dbReference>
<comment type="similarity">
    <text evidence="3 11">Belongs to the glycosyl hydrolase 11 (cellulase G) family.</text>
</comment>
<reference evidence="14 15" key="1">
    <citation type="submission" date="2016-08" db="EMBL/GenBank/DDBJ databases">
        <authorList>
            <consortium name="Lentinula edodes genome sequencing consortium"/>
            <person name="Sakamoto Y."/>
            <person name="Nakade K."/>
            <person name="Sato S."/>
            <person name="Yoshida Y."/>
            <person name="Miyazaki K."/>
            <person name="Natsume S."/>
            <person name="Konno N."/>
        </authorList>
    </citation>
    <scope>NUCLEOTIDE SEQUENCE [LARGE SCALE GENOMIC DNA]</scope>
    <source>
        <strain evidence="14 15">NBRC 111202</strain>
    </source>
</reference>
<dbReference type="UniPathway" id="UPA00114"/>
<evidence type="ECO:0000256" key="8">
    <source>
        <dbReference type="ARBA" id="ARBA00023277"/>
    </source>
</evidence>
<accession>A0A1Q3ENG9</accession>
<feature type="active site" description="Nucleophile" evidence="11">
    <location>
        <position position="119"/>
    </location>
</feature>
<protein>
    <recommendedName>
        <fullName evidence="5 11">endo-1,4-beta-xylanase</fullName>
        <ecNumber evidence="5 11">3.2.1.8</ecNumber>
    </recommendedName>
</protein>
<comment type="catalytic activity">
    <reaction evidence="1 11">
        <text>Endohydrolysis of (1-&gt;4)-beta-D-xylosidic linkages in xylans.</text>
        <dbReference type="EC" id="3.2.1.8"/>
    </reaction>
</comment>
<dbReference type="EMBL" id="BDGU01000701">
    <property type="protein sequence ID" value="GAW08731.1"/>
    <property type="molecule type" value="Genomic_DNA"/>
</dbReference>
<sequence length="523" mass="57190">MVFLSSLVVAFTAAASVLANPVERFDNSTVVFGKRTITDGEGTSNGYFYSVYSDSTVTGTYTNGAAGEYSLTWGGTGDVVVGKGWATGGPMSVVYSGTYEPDGNSYLSVYGWTTDPLIEYYITESYGDYNPSTGGTYKGTCSSDGGVYDIYTQTRTDAPSIQGTATFQQYWSIRTTKRVGGTVTTGNHYACWEAVGLELGAFNYMILATEAYSSTENAAEYFRYSDNASCKGARNYSFKSLKPVELDYTESIPSDCNRTEGALVLVHGLLGFKRNWSTLSKAFSRDLKRPVYALDMRNHGTSPHAEPMDYLHMAADILQFIEKLGLSKISLLGHSMGGKAAMTLALDKNLPSGLLENLIVVDISPIKGKVSRTTISYIEAMRRIEALNLTGPNARKEADKLLVDVEKDPSTRAFLLSTLNSPSSDSESARFRVPLDILSNSIPDIGSFPYDPGEATYTGRTLLLKGGKGRFVNDDNISIFRRFFPNSRLEILDTGRWVHAERPNEFKDVVVNFIKSSKTTSDA</sequence>
<keyword evidence="12" id="KW-0732">Signal</keyword>
<dbReference type="Gene3D" id="2.60.120.180">
    <property type="match status" value="1"/>
</dbReference>
<feature type="domain" description="GH11" evidence="13">
    <location>
        <begin position="35"/>
        <end position="223"/>
    </location>
</feature>
<dbReference type="EC" id="3.2.1.8" evidence="5 11"/>
<dbReference type="InterPro" id="IPR029058">
    <property type="entry name" value="AB_hydrolase_fold"/>
</dbReference>
<proteinExistence type="inferred from homology"/>
<dbReference type="Proteomes" id="UP000188533">
    <property type="component" value="Unassembled WGS sequence"/>
</dbReference>
<feature type="active site" description="Proton donor" evidence="11">
    <location>
        <position position="210"/>
    </location>
</feature>
<dbReference type="Pfam" id="PF00561">
    <property type="entry name" value="Abhydrolase_1"/>
    <property type="match status" value="1"/>
</dbReference>
<comment type="caution">
    <text evidence="14">The sequence shown here is derived from an EMBL/GenBank/DDBJ whole genome shotgun (WGS) entry which is preliminary data.</text>
</comment>
<evidence type="ECO:0000256" key="4">
    <source>
        <dbReference type="ARBA" id="ARBA00008645"/>
    </source>
</evidence>
<dbReference type="GO" id="GO:0052689">
    <property type="term" value="F:carboxylic ester hydrolase activity"/>
    <property type="evidence" value="ECO:0007669"/>
    <property type="project" value="TreeGrafter"/>
</dbReference>
<dbReference type="Pfam" id="PF00457">
    <property type="entry name" value="Glyco_hydro_11"/>
    <property type="match status" value="1"/>
</dbReference>
<comment type="pathway">
    <text evidence="2 11">Glycan degradation; xylan degradation.</text>
</comment>
<keyword evidence="6 11" id="KW-0858">Xylan degradation</keyword>
<feature type="chain" id="PRO_5012795102" description="endo-1,4-beta-xylanase" evidence="12">
    <location>
        <begin position="20"/>
        <end position="523"/>
    </location>
</feature>
<keyword evidence="8 11" id="KW-0119">Carbohydrate metabolism</keyword>
<evidence type="ECO:0000313" key="15">
    <source>
        <dbReference type="Proteomes" id="UP000188533"/>
    </source>
</evidence>
<evidence type="ECO:0000313" key="14">
    <source>
        <dbReference type="EMBL" id="GAW08731.1"/>
    </source>
</evidence>
<dbReference type="STRING" id="5353.A0A1Q3ENG9"/>
<evidence type="ECO:0000256" key="12">
    <source>
        <dbReference type="SAM" id="SignalP"/>
    </source>
</evidence>
<gene>
    <name evidence="14" type="ORF">LENED_010812</name>
</gene>
<evidence type="ECO:0000256" key="5">
    <source>
        <dbReference type="ARBA" id="ARBA00012590"/>
    </source>
</evidence>
<dbReference type="PANTHER" id="PTHR46118">
    <property type="entry name" value="PROTEIN ABHD11"/>
    <property type="match status" value="1"/>
</dbReference>
<keyword evidence="10 11" id="KW-0624">Polysaccharide degradation</keyword>
<evidence type="ECO:0000256" key="1">
    <source>
        <dbReference type="ARBA" id="ARBA00000681"/>
    </source>
</evidence>
<dbReference type="GO" id="GO:0005739">
    <property type="term" value="C:mitochondrion"/>
    <property type="evidence" value="ECO:0007669"/>
    <property type="project" value="TreeGrafter"/>
</dbReference>
<dbReference type="GO" id="GO:0031176">
    <property type="term" value="F:endo-1,4-beta-xylanase activity"/>
    <property type="evidence" value="ECO:0007669"/>
    <property type="project" value="UniProtKB-UniRule"/>
</dbReference>
<dbReference type="InterPro" id="IPR000073">
    <property type="entry name" value="AB_hydrolase_1"/>
</dbReference>
<evidence type="ECO:0000259" key="13">
    <source>
        <dbReference type="PROSITE" id="PS51761"/>
    </source>
</evidence>
<evidence type="ECO:0000256" key="2">
    <source>
        <dbReference type="ARBA" id="ARBA00004851"/>
    </source>
</evidence>
<dbReference type="AlphaFoldDB" id="A0A1Q3ENG9"/>
<comment type="similarity">
    <text evidence="4">Belongs to the AB hydrolase superfamily.</text>
</comment>
<keyword evidence="15" id="KW-1185">Reference proteome</keyword>
<dbReference type="SUPFAM" id="SSF53474">
    <property type="entry name" value="alpha/beta-Hydrolases"/>
    <property type="match status" value="1"/>
</dbReference>
<dbReference type="InterPro" id="IPR001137">
    <property type="entry name" value="Glyco_hydro_11"/>
</dbReference>
<reference evidence="14 15" key="2">
    <citation type="submission" date="2017-02" db="EMBL/GenBank/DDBJ databases">
        <title>A genome survey and senescence transcriptome analysis in Lentinula edodes.</title>
        <authorList>
            <person name="Sakamoto Y."/>
            <person name="Nakade K."/>
            <person name="Sato S."/>
            <person name="Yoshida Y."/>
            <person name="Miyazaki K."/>
            <person name="Natsume S."/>
            <person name="Konno N."/>
        </authorList>
    </citation>
    <scope>NUCLEOTIDE SEQUENCE [LARGE SCALE GENOMIC DNA]</scope>
    <source>
        <strain evidence="14 15">NBRC 111202</strain>
    </source>
</reference>
<evidence type="ECO:0000256" key="10">
    <source>
        <dbReference type="ARBA" id="ARBA00023326"/>
    </source>
</evidence>
<evidence type="ECO:0000256" key="3">
    <source>
        <dbReference type="ARBA" id="ARBA00007792"/>
    </source>
</evidence>
<evidence type="ECO:0000256" key="6">
    <source>
        <dbReference type="ARBA" id="ARBA00022651"/>
    </source>
</evidence>
<dbReference type="SUPFAM" id="SSF49899">
    <property type="entry name" value="Concanavalin A-like lectins/glucanases"/>
    <property type="match status" value="1"/>
</dbReference>
<dbReference type="PRINTS" id="PR00911">
    <property type="entry name" value="GLHYDRLASE11"/>
</dbReference>
<dbReference type="InterPro" id="IPR013320">
    <property type="entry name" value="ConA-like_dom_sf"/>
</dbReference>
<feature type="signal peptide" evidence="12">
    <location>
        <begin position="1"/>
        <end position="19"/>
    </location>
</feature>
<dbReference type="Gene3D" id="3.40.50.1820">
    <property type="entry name" value="alpha/beta hydrolase"/>
    <property type="match status" value="1"/>
</dbReference>